<dbReference type="RefSeq" id="WP_275475959.1">
    <property type="nucleotide sequence ID" value="NZ_CP162940.1"/>
</dbReference>
<proteinExistence type="predicted"/>
<organism evidence="1 2">
    <name type="scientific">Alicyclobacillus fastidiosus</name>
    <dbReference type="NCBI Taxonomy" id="392011"/>
    <lineage>
        <taxon>Bacteria</taxon>
        <taxon>Bacillati</taxon>
        <taxon>Bacillota</taxon>
        <taxon>Bacilli</taxon>
        <taxon>Bacillales</taxon>
        <taxon>Alicyclobacillaceae</taxon>
        <taxon>Alicyclobacillus</taxon>
    </lineage>
</organism>
<gene>
    <name evidence="1" type="ORF">KKP3000_003515</name>
</gene>
<reference evidence="1 2" key="1">
    <citation type="journal article" date="2024" name="Int. J. Mol. Sci.">
        <title>Exploration of Alicyclobacillus spp. Genome in Search of Antibiotic Resistance.</title>
        <authorList>
            <person name="Bucka-Kolendo J."/>
            <person name="Kiousi D.E."/>
            <person name="Dekowska A."/>
            <person name="Mikolajczuk-Szczyrba A."/>
            <person name="Karadedos D.M."/>
            <person name="Michael P."/>
            <person name="Galanis A."/>
            <person name="Sokolowska B."/>
        </authorList>
    </citation>
    <scope>NUCLEOTIDE SEQUENCE [LARGE SCALE GENOMIC DNA]</scope>
    <source>
        <strain evidence="1 2">KKP 3000</strain>
    </source>
</reference>
<dbReference type="EMBL" id="JBDXSU010000051">
    <property type="protein sequence ID" value="MFB5193223.1"/>
    <property type="molecule type" value="Genomic_DNA"/>
</dbReference>
<evidence type="ECO:0000313" key="1">
    <source>
        <dbReference type="EMBL" id="MFB5193223.1"/>
    </source>
</evidence>
<sequence length="41" mass="4312">MAAMIVSDGGAGDSLNPYPDLQPTLTWAVSFVLRSALEVSM</sequence>
<name>A0ABV5ALS2_9BACL</name>
<accession>A0ABV5ALS2</accession>
<evidence type="ECO:0000313" key="2">
    <source>
        <dbReference type="Proteomes" id="UP001579974"/>
    </source>
</evidence>
<keyword evidence="2" id="KW-1185">Reference proteome</keyword>
<comment type="caution">
    <text evidence="1">The sequence shown here is derived from an EMBL/GenBank/DDBJ whole genome shotgun (WGS) entry which is preliminary data.</text>
</comment>
<protein>
    <submittedName>
        <fullName evidence="1">Uncharacterized protein</fullName>
    </submittedName>
</protein>
<dbReference type="Proteomes" id="UP001579974">
    <property type="component" value="Unassembled WGS sequence"/>
</dbReference>